<dbReference type="Gene3D" id="3.30.565.10">
    <property type="entry name" value="Histidine kinase-like ATPase, C-terminal domain"/>
    <property type="match status" value="1"/>
</dbReference>
<feature type="transmembrane region" description="Helical" evidence="9">
    <location>
        <begin position="47"/>
        <end position="67"/>
    </location>
</feature>
<comment type="catalytic activity">
    <reaction evidence="1">
        <text>ATP + protein L-histidine = ADP + protein N-phospho-L-histidine.</text>
        <dbReference type="EC" id="2.7.13.3"/>
    </reaction>
</comment>
<dbReference type="GO" id="GO:0016020">
    <property type="term" value="C:membrane"/>
    <property type="evidence" value="ECO:0007669"/>
    <property type="project" value="InterPro"/>
</dbReference>
<evidence type="ECO:0000259" key="10">
    <source>
        <dbReference type="Pfam" id="PF07730"/>
    </source>
</evidence>
<dbReference type="CDD" id="cd16917">
    <property type="entry name" value="HATPase_UhpB-NarQ-NarX-like"/>
    <property type="match status" value="1"/>
</dbReference>
<keyword evidence="5" id="KW-0547">Nucleotide-binding</keyword>
<keyword evidence="9" id="KW-0812">Transmembrane</keyword>
<dbReference type="Gene3D" id="1.20.5.1930">
    <property type="match status" value="1"/>
</dbReference>
<dbReference type="InterPro" id="IPR011712">
    <property type="entry name" value="Sig_transdc_His_kin_sub3_dim/P"/>
</dbReference>
<evidence type="ECO:0000313" key="11">
    <source>
        <dbReference type="EMBL" id="SHI88825.1"/>
    </source>
</evidence>
<keyword evidence="7" id="KW-0067">ATP-binding</keyword>
<keyword evidence="3" id="KW-0597">Phosphoprotein</keyword>
<dbReference type="SUPFAM" id="SSF55874">
    <property type="entry name" value="ATPase domain of HSP90 chaperone/DNA topoisomerase II/histidine kinase"/>
    <property type="match status" value="1"/>
</dbReference>
<dbReference type="AlphaFoldDB" id="A0A1M6ETR3"/>
<evidence type="ECO:0000256" key="9">
    <source>
        <dbReference type="SAM" id="Phobius"/>
    </source>
</evidence>
<feature type="domain" description="Signal transduction histidine kinase subgroup 3 dimerisation and phosphoacceptor" evidence="10">
    <location>
        <begin position="224"/>
        <end position="290"/>
    </location>
</feature>
<protein>
    <recommendedName>
        <fullName evidence="2">histidine kinase</fullName>
        <ecNumber evidence="2">2.7.13.3</ecNumber>
    </recommendedName>
</protein>
<feature type="transmembrane region" description="Helical" evidence="9">
    <location>
        <begin position="171"/>
        <end position="191"/>
    </location>
</feature>
<keyword evidence="8" id="KW-0902">Two-component regulatory system</keyword>
<proteinExistence type="predicted"/>
<dbReference type="InterPro" id="IPR036890">
    <property type="entry name" value="HATPase_C_sf"/>
</dbReference>
<gene>
    <name evidence="11" type="ORF">SAMN02745244_01280</name>
</gene>
<dbReference type="PANTHER" id="PTHR24421">
    <property type="entry name" value="NITRATE/NITRITE SENSOR PROTEIN NARX-RELATED"/>
    <property type="match status" value="1"/>
</dbReference>
<keyword evidence="9" id="KW-0472">Membrane</keyword>
<evidence type="ECO:0000256" key="1">
    <source>
        <dbReference type="ARBA" id="ARBA00000085"/>
    </source>
</evidence>
<dbReference type="STRING" id="1123357.SAMN02745244_01280"/>
<evidence type="ECO:0000256" key="8">
    <source>
        <dbReference type="ARBA" id="ARBA00023012"/>
    </source>
</evidence>
<name>A0A1M6ETR3_9ACTN</name>
<evidence type="ECO:0000256" key="3">
    <source>
        <dbReference type="ARBA" id="ARBA00022553"/>
    </source>
</evidence>
<dbReference type="InterPro" id="IPR050482">
    <property type="entry name" value="Sensor_HK_TwoCompSys"/>
</dbReference>
<evidence type="ECO:0000256" key="7">
    <source>
        <dbReference type="ARBA" id="ARBA00022840"/>
    </source>
</evidence>
<dbReference type="GO" id="GO:0000155">
    <property type="term" value="F:phosphorelay sensor kinase activity"/>
    <property type="evidence" value="ECO:0007669"/>
    <property type="project" value="InterPro"/>
</dbReference>
<keyword evidence="12" id="KW-1185">Reference proteome</keyword>
<dbReference type="PANTHER" id="PTHR24421:SF10">
    <property type="entry name" value="NITRATE_NITRITE SENSOR PROTEIN NARQ"/>
    <property type="match status" value="1"/>
</dbReference>
<dbReference type="GO" id="GO:0005524">
    <property type="term" value="F:ATP binding"/>
    <property type="evidence" value="ECO:0007669"/>
    <property type="project" value="UniProtKB-KW"/>
</dbReference>
<dbReference type="Proteomes" id="UP000184512">
    <property type="component" value="Unassembled WGS sequence"/>
</dbReference>
<evidence type="ECO:0000256" key="4">
    <source>
        <dbReference type="ARBA" id="ARBA00022679"/>
    </source>
</evidence>
<keyword evidence="4" id="KW-0808">Transferase</keyword>
<feature type="transmembrane region" description="Helical" evidence="9">
    <location>
        <begin position="74"/>
        <end position="93"/>
    </location>
</feature>
<sequence length="427" mass="46522">MQAGKADQSRSAQDFRLRLVGVRGRRLMAVSPTTPIRGVDDGCWPKIWRYGLAILWWVLVAVGYIVASEVAVDAVPAWAAPVDLVLGAVMVWAMRFRYRSPRVLVVVFTLLSVVSVSGSVPAFWALAHLATRRRWPEILALGGLSAAIGVLGSGYSPLFGQEGVGSTWPEIFTTVFGAVIVVAFATVIGSYTGARRDLIRALHERAEEAERRQELSVLQGQAEERNRIAREMHDVLAHRISLVSMHAGVLAYRDDLPAEQVREIAGVIQDNARQSMTELRAILGSLRQAEEGDPAQPAAPQPGIDQLETLFAEARRVGQRIEVVEAVEHAELLPTLTGRHCYRVVQELVTNARKHAPNSPVKIELTGAPGDGLTIRSGNPRQLGDAALPGSGVGLIGLRERASMLGGRMSYGVDGEGRFEVEVWFPW</sequence>
<accession>A0A1M6ETR3</accession>
<evidence type="ECO:0000313" key="12">
    <source>
        <dbReference type="Proteomes" id="UP000184512"/>
    </source>
</evidence>
<dbReference type="EC" id="2.7.13.3" evidence="2"/>
<organism evidence="11 12">
    <name type="scientific">Tessaracoccus bendigoensis DSM 12906</name>
    <dbReference type="NCBI Taxonomy" id="1123357"/>
    <lineage>
        <taxon>Bacteria</taxon>
        <taxon>Bacillati</taxon>
        <taxon>Actinomycetota</taxon>
        <taxon>Actinomycetes</taxon>
        <taxon>Propionibacteriales</taxon>
        <taxon>Propionibacteriaceae</taxon>
        <taxon>Tessaracoccus</taxon>
    </lineage>
</organism>
<evidence type="ECO:0000256" key="6">
    <source>
        <dbReference type="ARBA" id="ARBA00022777"/>
    </source>
</evidence>
<dbReference type="EMBL" id="FQZG01000018">
    <property type="protein sequence ID" value="SHI88825.1"/>
    <property type="molecule type" value="Genomic_DNA"/>
</dbReference>
<dbReference type="Pfam" id="PF07730">
    <property type="entry name" value="HisKA_3"/>
    <property type="match status" value="1"/>
</dbReference>
<keyword evidence="6 11" id="KW-0418">Kinase</keyword>
<evidence type="ECO:0000256" key="5">
    <source>
        <dbReference type="ARBA" id="ARBA00022741"/>
    </source>
</evidence>
<reference evidence="11 12" key="1">
    <citation type="submission" date="2016-11" db="EMBL/GenBank/DDBJ databases">
        <authorList>
            <person name="Jaros S."/>
            <person name="Januszkiewicz K."/>
            <person name="Wedrychowicz H."/>
        </authorList>
    </citation>
    <scope>NUCLEOTIDE SEQUENCE [LARGE SCALE GENOMIC DNA]</scope>
    <source>
        <strain evidence="11 12">DSM 12906</strain>
    </source>
</reference>
<keyword evidence="9" id="KW-1133">Transmembrane helix</keyword>
<evidence type="ECO:0000256" key="2">
    <source>
        <dbReference type="ARBA" id="ARBA00012438"/>
    </source>
</evidence>
<feature type="transmembrane region" description="Helical" evidence="9">
    <location>
        <begin position="105"/>
        <end position="126"/>
    </location>
</feature>
<dbReference type="GO" id="GO:0046983">
    <property type="term" value="F:protein dimerization activity"/>
    <property type="evidence" value="ECO:0007669"/>
    <property type="project" value="InterPro"/>
</dbReference>
<feature type="transmembrane region" description="Helical" evidence="9">
    <location>
        <begin position="138"/>
        <end position="159"/>
    </location>
</feature>